<dbReference type="RefSeq" id="WP_192864488.1">
    <property type="nucleotide sequence ID" value="NZ_JADAQT010000106.1"/>
</dbReference>
<dbReference type="PROSITE" id="PS51257">
    <property type="entry name" value="PROKAR_LIPOPROTEIN"/>
    <property type="match status" value="1"/>
</dbReference>
<keyword evidence="2" id="KW-1185">Reference proteome</keyword>
<dbReference type="EMBL" id="JADAQT010000106">
    <property type="protein sequence ID" value="MBE1877941.1"/>
    <property type="molecule type" value="Genomic_DNA"/>
</dbReference>
<dbReference type="Proteomes" id="UP000625527">
    <property type="component" value="Unassembled WGS sequence"/>
</dbReference>
<reference evidence="1 2" key="1">
    <citation type="submission" date="2020-10" db="EMBL/GenBank/DDBJ databases">
        <title>Myceligenerans pegani sp. nov., an endophytic actinomycete isolated from Peganum harmala L. in Xinjiang, China.</title>
        <authorList>
            <person name="Xin L."/>
        </authorList>
    </citation>
    <scope>NUCLEOTIDE SEQUENCE [LARGE SCALE GENOMIC DNA]</scope>
    <source>
        <strain evidence="1 2">TRM65318</strain>
    </source>
</reference>
<protein>
    <submittedName>
        <fullName evidence="1">Uncharacterized protein</fullName>
    </submittedName>
</protein>
<evidence type="ECO:0000313" key="2">
    <source>
        <dbReference type="Proteomes" id="UP000625527"/>
    </source>
</evidence>
<organism evidence="1 2">
    <name type="scientific">Myceligenerans pegani</name>
    <dbReference type="NCBI Taxonomy" id="2776917"/>
    <lineage>
        <taxon>Bacteria</taxon>
        <taxon>Bacillati</taxon>
        <taxon>Actinomycetota</taxon>
        <taxon>Actinomycetes</taxon>
        <taxon>Micrococcales</taxon>
        <taxon>Promicromonosporaceae</taxon>
        <taxon>Myceligenerans</taxon>
    </lineage>
</organism>
<gene>
    <name evidence="1" type="ORF">IHE71_19815</name>
</gene>
<sequence length="249" mass="26518">MGPRPLAVAAAVALAVAVVGGCTVHGLSERAEPMPRVTPSPSPPDPCWVMAEAPGLAAWEVNEALPIDGVDVTHRQLEVLIEAGSGSCDAEPAEAVVEPCRPVSGPYDDVEGIHLWRDSEAFFEQEIASGARRILSESFDGYTEGGATFHWRAIAVEYEYPSESWASPAWAAIVGCADMRRDELGTGIVSLGQGDEPFLAATTEGSTVYIVETWLASDADSLPDTETGLPSADAVRMLLAWLQDQMRHV</sequence>
<proteinExistence type="predicted"/>
<evidence type="ECO:0000313" key="1">
    <source>
        <dbReference type="EMBL" id="MBE1877941.1"/>
    </source>
</evidence>
<name>A0ABR9N441_9MICO</name>
<comment type="caution">
    <text evidence="1">The sequence shown here is derived from an EMBL/GenBank/DDBJ whole genome shotgun (WGS) entry which is preliminary data.</text>
</comment>
<accession>A0ABR9N441</accession>